<evidence type="ECO:0000313" key="1">
    <source>
        <dbReference type="EMBL" id="MEB3041508.1"/>
    </source>
</evidence>
<comment type="caution">
    <text evidence="1">The sequence shown here is derived from an EMBL/GenBank/DDBJ whole genome shotgun (WGS) entry which is preliminary data.</text>
</comment>
<dbReference type="InterPro" id="IPR023381">
    <property type="entry name" value="YP001051499.1-like_dom_sf"/>
</dbReference>
<sequence>MEIKENFSESIYEDFSSYSKEIEEKTSEIPENNLLFWGSWFCEGLLQRCKNHIQVFLSNEEVLLINEIISYLWNLVDEKEQMDMSKINSLYERLNDIDETDLDATDYQQEEIYELIVSLDDILRYCQSGVRGFEDNISQSIINVIDIMLQDEDKDILSKEGFQDALVQNEVKAQFEMISLLKEKKLTSEFKHWLRK</sequence>
<protein>
    <submittedName>
        <fullName evidence="1">Uncharacterized protein</fullName>
    </submittedName>
</protein>
<proteinExistence type="predicted"/>
<gene>
    <name evidence="1" type="ORF">VJJ49_12550</name>
</gene>
<dbReference type="Gene3D" id="1.20.1590.10">
    <property type="entry name" value="YP_001051499.1 domain like"/>
    <property type="match status" value="1"/>
</dbReference>
<evidence type="ECO:0000313" key="2">
    <source>
        <dbReference type="Proteomes" id="UP001324270"/>
    </source>
</evidence>
<reference evidence="1 2" key="1">
    <citation type="submission" date="2023-12" db="EMBL/GenBank/DDBJ databases">
        <title>Genomic sequences of Capnocytophaga and Parvimonas strains.</title>
        <authorList>
            <person name="Watt R.M."/>
            <person name="Wang M."/>
            <person name="Yang T."/>
            <person name="Tong W.M."/>
        </authorList>
    </citation>
    <scope>NUCLEOTIDE SEQUENCE [LARGE SCALE GENOMIC DNA]</scope>
    <source>
        <strain evidence="1 2">CCUG 13156</strain>
    </source>
</reference>
<accession>A0ABU5YC20</accession>
<dbReference type="Proteomes" id="UP001324270">
    <property type="component" value="Unassembled WGS sequence"/>
</dbReference>
<keyword evidence="2" id="KW-1185">Reference proteome</keyword>
<dbReference type="EMBL" id="JAYKBV010000022">
    <property type="protein sequence ID" value="MEB3041508.1"/>
    <property type="molecule type" value="Genomic_DNA"/>
</dbReference>
<organism evidence="1 2">
    <name type="scientific">Capnocytophaga gingivalis</name>
    <dbReference type="NCBI Taxonomy" id="1017"/>
    <lineage>
        <taxon>Bacteria</taxon>
        <taxon>Pseudomonadati</taxon>
        <taxon>Bacteroidota</taxon>
        <taxon>Flavobacteriia</taxon>
        <taxon>Flavobacteriales</taxon>
        <taxon>Flavobacteriaceae</taxon>
        <taxon>Capnocytophaga</taxon>
    </lineage>
</organism>
<dbReference type="RefSeq" id="WP_323980077.1">
    <property type="nucleotide sequence ID" value="NZ_JAYKBV010000022.1"/>
</dbReference>
<name>A0ABU5YC20_9FLAO</name>